<dbReference type="InterPro" id="IPR000086">
    <property type="entry name" value="NUDIX_hydrolase_dom"/>
</dbReference>
<dbReference type="CDD" id="cd03426">
    <property type="entry name" value="NUDIX_CoAse_Nudt7"/>
    <property type="match status" value="1"/>
</dbReference>
<evidence type="ECO:0000256" key="5">
    <source>
        <dbReference type="ARBA" id="ARBA00022801"/>
    </source>
</evidence>
<keyword evidence="7" id="KW-0464">Manganese</keyword>
<keyword evidence="4" id="KW-0479">Metal-binding</keyword>
<dbReference type="Gene3D" id="3.90.79.10">
    <property type="entry name" value="Nucleoside Triphosphate Pyrophosphohydrolase"/>
    <property type="match status" value="1"/>
</dbReference>
<dbReference type="KEGG" id="req:REQ_24550"/>
<comment type="cofactor">
    <cofactor evidence="2">
        <name>Mg(2+)</name>
        <dbReference type="ChEBI" id="CHEBI:18420"/>
    </cofactor>
</comment>
<dbReference type="InterPro" id="IPR020476">
    <property type="entry name" value="Nudix_hydrolase"/>
</dbReference>
<name>A0A3S5Y7G1_RHOH1</name>
<comment type="cofactor">
    <cofactor evidence="1">
        <name>Mn(2+)</name>
        <dbReference type="ChEBI" id="CHEBI:29035"/>
    </cofactor>
</comment>
<keyword evidence="6" id="KW-0460">Magnesium</keyword>
<dbReference type="PANTHER" id="PTHR12992">
    <property type="entry name" value="NUDIX HYDROLASE"/>
    <property type="match status" value="1"/>
</dbReference>
<feature type="domain" description="Nudix hydrolase" evidence="9">
    <location>
        <begin position="32"/>
        <end position="172"/>
    </location>
</feature>
<evidence type="ECO:0000256" key="8">
    <source>
        <dbReference type="RuleBase" id="RU003476"/>
    </source>
</evidence>
<reference evidence="10" key="1">
    <citation type="journal article" date="2010" name="PLoS Genet.">
        <title>The genome of a pathogenic rhodococcus: cooptive virulence underpinned by key gene acquisitions.</title>
        <authorList>
            <person name="Letek M."/>
            <person name="Gonzalez P."/>
            <person name="Macarthur I."/>
            <person name="Rodriguez H."/>
            <person name="Freeman T.C."/>
            <person name="Valero-Rello A."/>
            <person name="Blanco M."/>
            <person name="Buckley T."/>
            <person name="Cherevach I."/>
            <person name="Fahey R."/>
            <person name="Hapeshi A."/>
            <person name="Holdstock J."/>
            <person name="Leadon D."/>
            <person name="Navas J."/>
            <person name="Ocampo A."/>
            <person name="Quail M.A."/>
            <person name="Sanders M."/>
            <person name="Scortti M.M."/>
            <person name="Prescott J.F."/>
            <person name="Fogarty U."/>
            <person name="Meijer W.G."/>
            <person name="Parkhill J."/>
            <person name="Bentley S.D."/>
            <person name="Vazquez-Boland J.A."/>
        </authorList>
    </citation>
    <scope>NUCLEOTIDE SEQUENCE [LARGE SCALE GENOMIC DNA]</scope>
    <source>
        <strain evidence="10 11">103S</strain>
    </source>
</reference>
<dbReference type="InterPro" id="IPR020084">
    <property type="entry name" value="NUDIX_hydrolase_CS"/>
</dbReference>
<dbReference type="GO" id="GO:0046872">
    <property type="term" value="F:metal ion binding"/>
    <property type="evidence" value="ECO:0007669"/>
    <property type="project" value="UniProtKB-KW"/>
</dbReference>
<evidence type="ECO:0000256" key="7">
    <source>
        <dbReference type="ARBA" id="ARBA00023211"/>
    </source>
</evidence>
<evidence type="ECO:0000256" key="2">
    <source>
        <dbReference type="ARBA" id="ARBA00001946"/>
    </source>
</evidence>
<organism evidence="10">
    <name type="scientific">Rhodococcus hoagii (strain 103S)</name>
    <name type="common">Rhodococcus equi</name>
    <dbReference type="NCBI Taxonomy" id="685727"/>
    <lineage>
        <taxon>Bacteria</taxon>
        <taxon>Bacillati</taxon>
        <taxon>Actinomycetota</taxon>
        <taxon>Actinomycetes</taxon>
        <taxon>Mycobacteriales</taxon>
        <taxon>Nocardiaceae</taxon>
        <taxon>Prescottella</taxon>
    </lineage>
</organism>
<proteinExistence type="inferred from homology"/>
<evidence type="ECO:0000256" key="1">
    <source>
        <dbReference type="ARBA" id="ARBA00001936"/>
    </source>
</evidence>
<evidence type="ECO:0000256" key="4">
    <source>
        <dbReference type="ARBA" id="ARBA00022723"/>
    </source>
</evidence>
<dbReference type="SUPFAM" id="SSF55811">
    <property type="entry name" value="Nudix"/>
    <property type="match status" value="1"/>
</dbReference>
<evidence type="ECO:0000259" key="9">
    <source>
        <dbReference type="PROSITE" id="PS51462"/>
    </source>
</evidence>
<dbReference type="Proteomes" id="UP001154400">
    <property type="component" value="Chromosome"/>
</dbReference>
<evidence type="ECO:0000256" key="3">
    <source>
        <dbReference type="ARBA" id="ARBA00005582"/>
    </source>
</evidence>
<dbReference type="PROSITE" id="PS51462">
    <property type="entry name" value="NUDIX"/>
    <property type="match status" value="1"/>
</dbReference>
<evidence type="ECO:0000313" key="11">
    <source>
        <dbReference type="Proteomes" id="UP000006892"/>
    </source>
</evidence>
<dbReference type="PANTHER" id="PTHR12992:SF11">
    <property type="entry name" value="MITOCHONDRIAL COENZYME A DIPHOSPHATASE NUDT8"/>
    <property type="match status" value="1"/>
</dbReference>
<sequence length="210" mass="22887">MREADMAEAKRLSKNEIRARLDDFDAMTVPLGERRAAAVVIAVMQGEDGIPVFPLTLRPAKMRAHAGQFALPGGRLDAGETAQDAALRELAEELGVDVDPENVLGRLDDYVTRSGYVMTPFVVWSDRSVDSVVPSPAEVAHVFAVPLDELDVPTQLTDIPGSGEPVACWPFRGEHIHAPTGAVIHQFCEVVLHGRHTRVSAFAQPSFAWR</sequence>
<dbReference type="PRINTS" id="PR00502">
    <property type="entry name" value="NUDIXFAMILY"/>
</dbReference>
<dbReference type="PROSITE" id="PS00893">
    <property type="entry name" value="NUDIX_BOX"/>
    <property type="match status" value="1"/>
</dbReference>
<dbReference type="EMBL" id="FN563149">
    <property type="protein sequence ID" value="CBH48494.1"/>
    <property type="molecule type" value="Genomic_DNA"/>
</dbReference>
<dbReference type="Pfam" id="PF00293">
    <property type="entry name" value="NUDIX"/>
    <property type="match status" value="1"/>
</dbReference>
<keyword evidence="5 8" id="KW-0378">Hydrolase</keyword>
<evidence type="ECO:0000256" key="6">
    <source>
        <dbReference type="ARBA" id="ARBA00022842"/>
    </source>
</evidence>
<gene>
    <name evidence="10" type="ordered locus">REQ_24550</name>
</gene>
<evidence type="ECO:0000313" key="10">
    <source>
        <dbReference type="EMBL" id="CBH48494.1"/>
    </source>
</evidence>
<dbReference type="InterPro" id="IPR015797">
    <property type="entry name" value="NUDIX_hydrolase-like_dom_sf"/>
</dbReference>
<comment type="similarity">
    <text evidence="3 8">Belongs to the Nudix hydrolase family.</text>
</comment>
<dbReference type="AlphaFoldDB" id="A0A3S5Y7G1"/>
<protein>
    <submittedName>
        <fullName evidence="10">NUDIX superfamily hydrolase</fullName>
    </submittedName>
</protein>
<dbReference type="GO" id="GO:0010945">
    <property type="term" value="F:coenzyme A diphosphatase activity"/>
    <property type="evidence" value="ECO:0007669"/>
    <property type="project" value="InterPro"/>
</dbReference>
<dbReference type="InterPro" id="IPR045121">
    <property type="entry name" value="CoAse"/>
</dbReference>
<accession>A0A3S5Y7G1</accession>